<evidence type="ECO:0000256" key="6">
    <source>
        <dbReference type="ARBA" id="ARBA00023136"/>
    </source>
</evidence>
<keyword evidence="3" id="KW-1003">Cell membrane</keyword>
<dbReference type="Proteomes" id="UP001198602">
    <property type="component" value="Unassembled WGS sequence"/>
</dbReference>
<evidence type="ECO:0000256" key="4">
    <source>
        <dbReference type="ARBA" id="ARBA00022692"/>
    </source>
</evidence>
<keyword evidence="4 7" id="KW-0812">Transmembrane</keyword>
<keyword evidence="10" id="KW-1185">Reference proteome</keyword>
<comment type="similarity">
    <text evidence="2">Belongs to the UPF0702 family.</text>
</comment>
<dbReference type="PANTHER" id="PTHR34582:SF6">
    <property type="entry name" value="UPF0702 TRANSMEMBRANE PROTEIN YCAP"/>
    <property type="match status" value="1"/>
</dbReference>
<feature type="domain" description="YetF C-terminal" evidence="8">
    <location>
        <begin position="97"/>
        <end position="166"/>
    </location>
</feature>
<reference evidence="9 10" key="1">
    <citation type="submission" date="2021-07" db="EMBL/GenBank/DDBJ databases">
        <title>Characterization of Violacein-producing bacteria and related species.</title>
        <authorList>
            <person name="Wilson H.S."/>
            <person name="De Leon M.E."/>
        </authorList>
    </citation>
    <scope>NUCLEOTIDE SEQUENCE [LARGE SCALE GENOMIC DNA]</scope>
    <source>
        <strain evidence="9 10">HSC-2F05</strain>
    </source>
</reference>
<evidence type="ECO:0000256" key="3">
    <source>
        <dbReference type="ARBA" id="ARBA00022475"/>
    </source>
</evidence>
<evidence type="ECO:0000313" key="10">
    <source>
        <dbReference type="Proteomes" id="UP001198602"/>
    </source>
</evidence>
<protein>
    <submittedName>
        <fullName evidence="9">DUF421 domain-containing protein</fullName>
    </submittedName>
</protein>
<evidence type="ECO:0000256" key="7">
    <source>
        <dbReference type="SAM" id="Phobius"/>
    </source>
</evidence>
<dbReference type="Gene3D" id="3.30.240.20">
    <property type="entry name" value="bsu07140 like domains"/>
    <property type="match status" value="1"/>
</dbReference>
<dbReference type="PANTHER" id="PTHR34582">
    <property type="entry name" value="UPF0702 TRANSMEMBRANE PROTEIN YCAP"/>
    <property type="match status" value="1"/>
</dbReference>
<feature type="transmembrane region" description="Helical" evidence="7">
    <location>
        <begin position="20"/>
        <end position="38"/>
    </location>
</feature>
<accession>A0ABS7YAG4</accession>
<gene>
    <name evidence="9" type="ORF">LE190_05505</name>
</gene>
<organism evidence="9 10">
    <name type="scientific">Massilia hydrophila</name>
    <dbReference type="NCBI Taxonomy" id="3044279"/>
    <lineage>
        <taxon>Bacteria</taxon>
        <taxon>Pseudomonadati</taxon>
        <taxon>Pseudomonadota</taxon>
        <taxon>Betaproteobacteria</taxon>
        <taxon>Burkholderiales</taxon>
        <taxon>Oxalobacteraceae</taxon>
        <taxon>Telluria group</taxon>
        <taxon>Massilia</taxon>
    </lineage>
</organism>
<dbReference type="InterPro" id="IPR007353">
    <property type="entry name" value="DUF421"/>
</dbReference>
<comment type="subcellular location">
    <subcellularLocation>
        <location evidence="1">Cell membrane</location>
        <topology evidence="1">Multi-pass membrane protein</topology>
    </subcellularLocation>
</comment>
<evidence type="ECO:0000256" key="2">
    <source>
        <dbReference type="ARBA" id="ARBA00006448"/>
    </source>
</evidence>
<evidence type="ECO:0000313" key="9">
    <source>
        <dbReference type="EMBL" id="MCA1855380.1"/>
    </source>
</evidence>
<dbReference type="EMBL" id="JAHYBX010000001">
    <property type="protein sequence ID" value="MCA1855380.1"/>
    <property type="molecule type" value="Genomic_DNA"/>
</dbReference>
<evidence type="ECO:0000256" key="1">
    <source>
        <dbReference type="ARBA" id="ARBA00004651"/>
    </source>
</evidence>
<dbReference type="InterPro" id="IPR023090">
    <property type="entry name" value="UPF0702_alpha/beta_dom_sf"/>
</dbReference>
<feature type="transmembrane region" description="Helical" evidence="7">
    <location>
        <begin position="77"/>
        <end position="94"/>
    </location>
</feature>
<evidence type="ECO:0000256" key="5">
    <source>
        <dbReference type="ARBA" id="ARBA00022989"/>
    </source>
</evidence>
<proteinExistence type="inferred from homology"/>
<sequence>MIERIAQPDWVAMFAVNTPLAELAVRASVLYAVILVLMRLMPRRTGGELATIDLIFLLLIAGAASNAFGAYESVTEGLILIAVLVFWDYVLNAASYRFRFIERLVSAPPIPVVRDGKLLRRNMRREFLTEDELMSSLRQQEITSLDEVKIAYIEGEGAISVVRRGSRH</sequence>
<comment type="caution">
    <text evidence="9">The sequence shown here is derived from an EMBL/GenBank/DDBJ whole genome shotgun (WGS) entry which is preliminary data.</text>
</comment>
<name>A0ABS7YAG4_9BURK</name>
<dbReference type="Pfam" id="PF04239">
    <property type="entry name" value="DUF421"/>
    <property type="match status" value="1"/>
</dbReference>
<keyword evidence="6 7" id="KW-0472">Membrane</keyword>
<dbReference type="RefSeq" id="WP_225237739.1">
    <property type="nucleotide sequence ID" value="NZ_JAHYBX010000001.1"/>
</dbReference>
<keyword evidence="5 7" id="KW-1133">Transmembrane helix</keyword>
<feature type="transmembrane region" description="Helical" evidence="7">
    <location>
        <begin position="50"/>
        <end position="71"/>
    </location>
</feature>
<evidence type="ECO:0000259" key="8">
    <source>
        <dbReference type="Pfam" id="PF04239"/>
    </source>
</evidence>